<dbReference type="InterPro" id="IPR013210">
    <property type="entry name" value="LRR_N_plant-typ"/>
</dbReference>
<comment type="similarity">
    <text evidence="2">Belongs to the RLP family.</text>
</comment>
<reference evidence="13 14" key="1">
    <citation type="submission" date="2024-11" db="EMBL/GenBank/DDBJ databases">
        <title>A near-complete genome assembly of Cinchona calisaya.</title>
        <authorList>
            <person name="Lian D.C."/>
            <person name="Zhao X.W."/>
            <person name="Wei L."/>
        </authorList>
    </citation>
    <scope>NUCLEOTIDE SEQUENCE [LARGE SCALE GENOMIC DNA]</scope>
    <source>
        <tissue evidence="13">Nenye</tissue>
    </source>
</reference>
<feature type="domain" description="Leucine-rich repeat-containing N-terminal plant-type" evidence="12">
    <location>
        <begin position="148"/>
        <end position="186"/>
    </location>
</feature>
<evidence type="ECO:0000256" key="4">
    <source>
        <dbReference type="ARBA" id="ARBA00022614"/>
    </source>
</evidence>
<evidence type="ECO:0000259" key="12">
    <source>
        <dbReference type="Pfam" id="PF08263"/>
    </source>
</evidence>
<dbReference type="PANTHER" id="PTHR48062">
    <property type="entry name" value="RECEPTOR-LIKE PROTEIN 14"/>
    <property type="match status" value="1"/>
</dbReference>
<dbReference type="EMBL" id="JBJUIK010000014">
    <property type="protein sequence ID" value="KAL3504922.1"/>
    <property type="molecule type" value="Genomic_DNA"/>
</dbReference>
<evidence type="ECO:0000313" key="14">
    <source>
        <dbReference type="Proteomes" id="UP001630127"/>
    </source>
</evidence>
<dbReference type="GO" id="GO:0051707">
    <property type="term" value="P:response to other organism"/>
    <property type="evidence" value="ECO:0007669"/>
    <property type="project" value="UniProtKB-ARBA"/>
</dbReference>
<proteinExistence type="inferred from homology"/>
<evidence type="ECO:0000256" key="5">
    <source>
        <dbReference type="ARBA" id="ARBA00022692"/>
    </source>
</evidence>
<comment type="caution">
    <text evidence="13">The sequence shown here is derived from an EMBL/GenBank/DDBJ whole genome shotgun (WGS) entry which is preliminary data.</text>
</comment>
<name>A0ABD2YEX8_9GENT</name>
<dbReference type="AlphaFoldDB" id="A0ABD2YEX8"/>
<evidence type="ECO:0000256" key="2">
    <source>
        <dbReference type="ARBA" id="ARBA00009592"/>
    </source>
</evidence>
<dbReference type="Pfam" id="PF00560">
    <property type="entry name" value="LRR_1"/>
    <property type="match status" value="4"/>
</dbReference>
<dbReference type="Proteomes" id="UP001630127">
    <property type="component" value="Unassembled WGS sequence"/>
</dbReference>
<dbReference type="GO" id="GO:0006952">
    <property type="term" value="P:defense response"/>
    <property type="evidence" value="ECO:0007669"/>
    <property type="project" value="UniProtKB-ARBA"/>
</dbReference>
<keyword evidence="10" id="KW-0325">Glycoprotein</keyword>
<dbReference type="InterPro" id="IPR032675">
    <property type="entry name" value="LRR_dom_sf"/>
</dbReference>
<dbReference type="Pfam" id="PF08263">
    <property type="entry name" value="LRRNT_2"/>
    <property type="match status" value="1"/>
</dbReference>
<sequence length="1017" mass="113795">MERVTFSFCTRGCEEPSTSLAVTPEDSGCFKSDKSKATRPLLVAAVFVIHHLQQPLRFFPYGLRSQIFVLPTKASEIQEESLQQKDDSEPSREFIVDLVGEPGNVRGADSSINEKWQLYSTQRAVLSGVFWLILWHLFTSSNGATKEEERRVLLQLKDSLNHPNGSALVNEWVGNDYCTWVGVSCDRNLHVRGILLPGQRQLGLGIWYPNATLLSHFENLEFLYLPGNRIGSWIMPEGTLFFFFFSPLYISEFDFNNQEYVFSVWELAALRRMSNLKGLDMGSNPLNGDMIPQIRSLPSLVELHLSSIYPNHAFIPALSALCELKNLRALDLRNNSINDENIPPCLLRNLSSLETLYLSQNHLTNSPRILAALCNLRNLKELDLSDNFLDDSSISSCLFNNGSSLEGLYISRNKLKNSSSFFSDLSFNLFQGNFPSFIFSNLTSLETLFISDNEFDGTLSFATFANLSNLQQIDLSNNDLMVNTESPSWFPSFQLIFLKLRNCHINNDQGRVVPSFISHQTRIEVVSLDYNALQGVLPSWLLNNTTVNILCLRGNSFSGGIPLSSGFATSRLTMLDISDNRLSGQLSSTIGNSFPELHYLNASSNAFKGEIPSSYGNLTKLLVLDLSNNFFQGKIPINLRQNHTSLAQLILSGNNFHETMPSFSNMSNLAYLHLRNVGFGGSITRSLVNLPILEVLDISWNNLSGSIPDWFHTLPNLAIILLSRNQFHGTIPISLCQMQKLHVLDLSANILSGVIPTCLNNITSWKKESELLLPHYRWPSASFADYRVKVPLTTKGNSLVYEGTPLSFMTGLDLSMNQLTGEIPSQLGKLTALYALNLSFNILTGHIPKSFSTMAKIESLDLSHNNLVGSIPHEIVQLHFISTFNVSFNNLSGSIPFENNFRTFDESSYYRGNKGLCGLPLDTACTSPNNKPPQQDEEEERAGIAESDFFFFSCIAVSYVVGFWAVILPLVVSKNWRRKHYAVVDSCIYICCNKFSGFLTHIKDCCGTLNTKILSSN</sequence>
<keyword evidence="3" id="KW-1003">Cell membrane</keyword>
<keyword evidence="14" id="KW-1185">Reference proteome</keyword>
<evidence type="ECO:0000313" key="13">
    <source>
        <dbReference type="EMBL" id="KAL3504922.1"/>
    </source>
</evidence>
<evidence type="ECO:0000256" key="3">
    <source>
        <dbReference type="ARBA" id="ARBA00022475"/>
    </source>
</evidence>
<dbReference type="Pfam" id="PF13855">
    <property type="entry name" value="LRR_8"/>
    <property type="match status" value="2"/>
</dbReference>
<keyword evidence="9 11" id="KW-0472">Membrane</keyword>
<dbReference type="FunFam" id="3.80.10.10:FF:000111">
    <property type="entry name" value="LRR receptor-like serine/threonine-protein kinase ERECTA"/>
    <property type="match status" value="1"/>
</dbReference>
<comment type="subcellular location">
    <subcellularLocation>
        <location evidence="1">Cell membrane</location>
        <topology evidence="1">Single-pass type I membrane protein</topology>
    </subcellularLocation>
</comment>
<protein>
    <recommendedName>
        <fullName evidence="12">Leucine-rich repeat-containing N-terminal plant-type domain-containing protein</fullName>
    </recommendedName>
</protein>
<dbReference type="PANTHER" id="PTHR48062:SF51">
    <property type="entry name" value="LRR RECEPTOR-LIKE SERINE_THREONINE-PROTEIN KINASE ERL1"/>
    <property type="match status" value="1"/>
</dbReference>
<dbReference type="InterPro" id="IPR001611">
    <property type="entry name" value="Leu-rich_rpt"/>
</dbReference>
<evidence type="ECO:0000256" key="6">
    <source>
        <dbReference type="ARBA" id="ARBA00022729"/>
    </source>
</evidence>
<dbReference type="FunFam" id="3.80.10.10:FF:000095">
    <property type="entry name" value="LRR receptor-like serine/threonine-protein kinase GSO1"/>
    <property type="match status" value="1"/>
</dbReference>
<dbReference type="InterPro" id="IPR051502">
    <property type="entry name" value="RLP_Defense_Trigger"/>
</dbReference>
<dbReference type="Gene3D" id="3.80.10.10">
    <property type="entry name" value="Ribonuclease Inhibitor"/>
    <property type="match status" value="4"/>
</dbReference>
<dbReference type="SMART" id="SM00369">
    <property type="entry name" value="LRR_TYP"/>
    <property type="match status" value="10"/>
</dbReference>
<dbReference type="SUPFAM" id="SSF52058">
    <property type="entry name" value="L domain-like"/>
    <property type="match status" value="3"/>
</dbReference>
<keyword evidence="5 11" id="KW-0812">Transmembrane</keyword>
<dbReference type="PRINTS" id="PR00019">
    <property type="entry name" value="LEURICHRPT"/>
</dbReference>
<keyword evidence="6" id="KW-0732">Signal</keyword>
<dbReference type="InterPro" id="IPR003591">
    <property type="entry name" value="Leu-rich_rpt_typical-subtyp"/>
</dbReference>
<dbReference type="GO" id="GO:0005886">
    <property type="term" value="C:plasma membrane"/>
    <property type="evidence" value="ECO:0007669"/>
    <property type="project" value="UniProtKB-SubCell"/>
</dbReference>
<evidence type="ECO:0000256" key="1">
    <source>
        <dbReference type="ARBA" id="ARBA00004251"/>
    </source>
</evidence>
<keyword evidence="7" id="KW-0677">Repeat</keyword>
<keyword evidence="8 11" id="KW-1133">Transmembrane helix</keyword>
<evidence type="ECO:0000256" key="8">
    <source>
        <dbReference type="ARBA" id="ARBA00022989"/>
    </source>
</evidence>
<evidence type="ECO:0000256" key="7">
    <source>
        <dbReference type="ARBA" id="ARBA00022737"/>
    </source>
</evidence>
<dbReference type="SMART" id="SM00365">
    <property type="entry name" value="LRR_SD22"/>
    <property type="match status" value="6"/>
</dbReference>
<evidence type="ECO:0000256" key="11">
    <source>
        <dbReference type="SAM" id="Phobius"/>
    </source>
</evidence>
<evidence type="ECO:0000256" key="9">
    <source>
        <dbReference type="ARBA" id="ARBA00023136"/>
    </source>
</evidence>
<evidence type="ECO:0000256" key="10">
    <source>
        <dbReference type="ARBA" id="ARBA00023180"/>
    </source>
</evidence>
<gene>
    <name evidence="13" type="ORF">ACH5RR_034763</name>
</gene>
<keyword evidence="4" id="KW-0433">Leucine-rich repeat</keyword>
<dbReference type="PROSITE" id="PS51450">
    <property type="entry name" value="LRR"/>
    <property type="match status" value="1"/>
</dbReference>
<accession>A0ABD2YEX8</accession>
<feature type="transmembrane region" description="Helical" evidence="11">
    <location>
        <begin position="949"/>
        <end position="972"/>
    </location>
</feature>
<organism evidence="13 14">
    <name type="scientific">Cinchona calisaya</name>
    <dbReference type="NCBI Taxonomy" id="153742"/>
    <lineage>
        <taxon>Eukaryota</taxon>
        <taxon>Viridiplantae</taxon>
        <taxon>Streptophyta</taxon>
        <taxon>Embryophyta</taxon>
        <taxon>Tracheophyta</taxon>
        <taxon>Spermatophyta</taxon>
        <taxon>Magnoliopsida</taxon>
        <taxon>eudicotyledons</taxon>
        <taxon>Gunneridae</taxon>
        <taxon>Pentapetalae</taxon>
        <taxon>asterids</taxon>
        <taxon>lamiids</taxon>
        <taxon>Gentianales</taxon>
        <taxon>Rubiaceae</taxon>
        <taxon>Cinchonoideae</taxon>
        <taxon>Cinchoneae</taxon>
        <taxon>Cinchona</taxon>
    </lineage>
</organism>